<evidence type="ECO:0000259" key="1">
    <source>
        <dbReference type="Pfam" id="PF02721"/>
    </source>
</evidence>
<dbReference type="SUPFAM" id="SSF50249">
    <property type="entry name" value="Nucleic acid-binding proteins"/>
    <property type="match status" value="1"/>
</dbReference>
<evidence type="ECO:0000313" key="2">
    <source>
        <dbReference type="EMBL" id="KHN07146.1"/>
    </source>
</evidence>
<accession>A0A0B2PCU5</accession>
<gene>
    <name evidence="2" type="ORF">glysoja_032007</name>
</gene>
<proteinExistence type="predicted"/>
<dbReference type="CDD" id="cd04480">
    <property type="entry name" value="RPA1_DBD_A_like"/>
    <property type="match status" value="1"/>
</dbReference>
<dbReference type="Pfam" id="PF02721">
    <property type="entry name" value="DUF223"/>
    <property type="match status" value="1"/>
</dbReference>
<protein>
    <recommendedName>
        <fullName evidence="1">Replication protein A 70 kDa DNA-binding subunit B/D first OB fold domain-containing protein</fullName>
    </recommendedName>
</protein>
<sequence>MASRFTSISNIVASRIHWKLKCRIMRLWVVTNFNNPSTETSLEMLLVDEKGGKIHAHVKKSLINDFKTILEEGQTNVLLEYLMLFFGTKLHINPDIAEKSELAY</sequence>
<dbReference type="InterPro" id="IPR003871">
    <property type="entry name" value="RFA1B/D_OB_1st"/>
</dbReference>
<dbReference type="EMBL" id="KN667267">
    <property type="protein sequence ID" value="KHN07146.1"/>
    <property type="molecule type" value="Genomic_DNA"/>
</dbReference>
<name>A0A0B2PCU5_GLYSO</name>
<reference evidence="2" key="1">
    <citation type="submission" date="2014-07" db="EMBL/GenBank/DDBJ databases">
        <title>Identification of a novel salt tolerance gene in wild soybean by whole-genome sequencing.</title>
        <authorList>
            <person name="Lam H.-M."/>
            <person name="Qi X."/>
            <person name="Li M.-W."/>
            <person name="Liu X."/>
            <person name="Xie M."/>
            <person name="Ni M."/>
            <person name="Xu X."/>
        </authorList>
    </citation>
    <scope>NUCLEOTIDE SEQUENCE [LARGE SCALE GENOMIC DNA]</scope>
    <source>
        <tissue evidence="2">Root</tissue>
    </source>
</reference>
<dbReference type="PANTHER" id="PTHR47165:SF4">
    <property type="entry name" value="OS03G0429900 PROTEIN"/>
    <property type="match status" value="1"/>
</dbReference>
<dbReference type="AlphaFoldDB" id="A0A0B2PCU5"/>
<dbReference type="Proteomes" id="UP000053555">
    <property type="component" value="Unassembled WGS sequence"/>
</dbReference>
<dbReference type="PANTHER" id="PTHR47165">
    <property type="entry name" value="OS03G0429900 PROTEIN"/>
    <property type="match status" value="1"/>
</dbReference>
<organism evidence="2">
    <name type="scientific">Glycine soja</name>
    <name type="common">Wild soybean</name>
    <dbReference type="NCBI Taxonomy" id="3848"/>
    <lineage>
        <taxon>Eukaryota</taxon>
        <taxon>Viridiplantae</taxon>
        <taxon>Streptophyta</taxon>
        <taxon>Embryophyta</taxon>
        <taxon>Tracheophyta</taxon>
        <taxon>Spermatophyta</taxon>
        <taxon>Magnoliopsida</taxon>
        <taxon>eudicotyledons</taxon>
        <taxon>Gunneridae</taxon>
        <taxon>Pentapetalae</taxon>
        <taxon>rosids</taxon>
        <taxon>fabids</taxon>
        <taxon>Fabales</taxon>
        <taxon>Fabaceae</taxon>
        <taxon>Papilionoideae</taxon>
        <taxon>50 kb inversion clade</taxon>
        <taxon>NPAAA clade</taxon>
        <taxon>indigoferoid/millettioid clade</taxon>
        <taxon>Phaseoleae</taxon>
        <taxon>Glycine</taxon>
        <taxon>Glycine subgen. Soja</taxon>
    </lineage>
</organism>
<feature type="domain" description="Replication protein A 70 kDa DNA-binding subunit B/D first OB fold" evidence="1">
    <location>
        <begin position="5"/>
        <end position="79"/>
    </location>
</feature>
<dbReference type="InterPro" id="IPR012340">
    <property type="entry name" value="NA-bd_OB-fold"/>
</dbReference>
<dbReference type="Gene3D" id="2.40.50.140">
    <property type="entry name" value="Nucleic acid-binding proteins"/>
    <property type="match status" value="1"/>
</dbReference>